<proteinExistence type="predicted"/>
<sequence length="119" mass="12138">MMNISLTGLWCACRLGPCGPFSKLSCGHAMLVAVKQVATYQDWGTPATHLPHHLLSARHHLHAAIVSSVQTAAGLGAQRCAGAAHAAPESSSSSRQAALDGCVSAAAGPAVSRMARVAQ</sequence>
<reference evidence="1 2" key="1">
    <citation type="submission" date="2020-02" db="EMBL/GenBank/DDBJ databases">
        <title>Draft genome sequence of Haematococcus lacustris strain NIES-144.</title>
        <authorList>
            <person name="Morimoto D."/>
            <person name="Nakagawa S."/>
            <person name="Yoshida T."/>
            <person name="Sawayama S."/>
        </authorList>
    </citation>
    <scope>NUCLEOTIDE SEQUENCE [LARGE SCALE GENOMIC DNA]</scope>
    <source>
        <strain evidence="1 2">NIES-144</strain>
    </source>
</reference>
<protein>
    <submittedName>
        <fullName evidence="1">Uncharacterized protein</fullName>
    </submittedName>
</protein>
<accession>A0A699ZXZ4</accession>
<keyword evidence="2" id="KW-1185">Reference proteome</keyword>
<dbReference type="AlphaFoldDB" id="A0A699ZXZ4"/>
<dbReference type="EMBL" id="BLLF01003435">
    <property type="protein sequence ID" value="GFH27331.1"/>
    <property type="molecule type" value="Genomic_DNA"/>
</dbReference>
<evidence type="ECO:0000313" key="1">
    <source>
        <dbReference type="EMBL" id="GFH27331.1"/>
    </source>
</evidence>
<gene>
    <name evidence="1" type="ORF">HaLaN_25636</name>
</gene>
<organism evidence="1 2">
    <name type="scientific">Haematococcus lacustris</name>
    <name type="common">Green alga</name>
    <name type="synonym">Haematococcus pluvialis</name>
    <dbReference type="NCBI Taxonomy" id="44745"/>
    <lineage>
        <taxon>Eukaryota</taxon>
        <taxon>Viridiplantae</taxon>
        <taxon>Chlorophyta</taxon>
        <taxon>core chlorophytes</taxon>
        <taxon>Chlorophyceae</taxon>
        <taxon>CS clade</taxon>
        <taxon>Chlamydomonadales</taxon>
        <taxon>Haematococcaceae</taxon>
        <taxon>Haematococcus</taxon>
    </lineage>
</organism>
<comment type="caution">
    <text evidence="1">The sequence shown here is derived from an EMBL/GenBank/DDBJ whole genome shotgun (WGS) entry which is preliminary data.</text>
</comment>
<name>A0A699ZXZ4_HAELA</name>
<dbReference type="Proteomes" id="UP000485058">
    <property type="component" value="Unassembled WGS sequence"/>
</dbReference>
<evidence type="ECO:0000313" key="2">
    <source>
        <dbReference type="Proteomes" id="UP000485058"/>
    </source>
</evidence>